<dbReference type="Proteomes" id="UP000245086">
    <property type="component" value="Unassembled WGS sequence"/>
</dbReference>
<reference evidence="2 3" key="1">
    <citation type="journal article" date="2018" name="Genome Announc.">
        <title>Draft Genome Sequence of "Candidatus Phycosocius bacilliformis," an Alphaproteobacterial Ectosymbiont of the Hydrocarbon-Producing Green Alga Botryococcus braunii.</title>
        <authorList>
            <person name="Tanabe Y."/>
            <person name="Yamaguchi H."/>
            <person name="Watanabe M.M."/>
        </authorList>
    </citation>
    <scope>NUCLEOTIDE SEQUENCE [LARGE SCALE GENOMIC DNA]</scope>
    <source>
        <strain evidence="2 3">BOTRYCO-2</strain>
    </source>
</reference>
<dbReference type="RefSeq" id="WP_108985409.1">
    <property type="nucleotide sequence ID" value="NZ_BFBR01000006.1"/>
</dbReference>
<keyword evidence="3" id="KW-1185">Reference proteome</keyword>
<evidence type="ECO:0000313" key="3">
    <source>
        <dbReference type="Proteomes" id="UP000245086"/>
    </source>
</evidence>
<name>A0A2P2EBB2_9PROT</name>
<evidence type="ECO:0000259" key="1">
    <source>
        <dbReference type="Pfam" id="PF01966"/>
    </source>
</evidence>
<dbReference type="PANTHER" id="PTHR40202:SF1">
    <property type="entry name" value="HD DOMAIN-CONTAINING PROTEIN"/>
    <property type="match status" value="1"/>
</dbReference>
<gene>
    <name evidence="2" type="ORF">PbB2_02037</name>
</gene>
<accession>A0A2P2EBB2</accession>
<dbReference type="PANTHER" id="PTHR40202">
    <property type="match status" value="1"/>
</dbReference>
<evidence type="ECO:0000313" key="2">
    <source>
        <dbReference type="EMBL" id="GBF58356.1"/>
    </source>
</evidence>
<sequence>MADGHHHDLHDDQARFKAMTEGTAEDWAIIANHAKGFNKGLADRVLAHLKLLDGDYGGFPIDRLTHSLQSATLAHRDGMDEEYVVCALLHDIGDTLGSYNHPDIAAAILKPFVSEANHWMVANHGIFQGYYFFHHLGLDRNLRDQFRGHPYFEHTARFCHRHDQNAFDPAYDTLPLSFFEPLVQRLFATPKNSIYLKALREEA</sequence>
<dbReference type="InterPro" id="IPR006674">
    <property type="entry name" value="HD_domain"/>
</dbReference>
<dbReference type="EMBL" id="BFBR01000006">
    <property type="protein sequence ID" value="GBF58356.1"/>
    <property type="molecule type" value="Genomic_DNA"/>
</dbReference>
<feature type="domain" description="HD" evidence="1">
    <location>
        <begin position="63"/>
        <end position="112"/>
    </location>
</feature>
<organism evidence="2 3">
    <name type="scientific">Candidatus Phycosocius bacilliformis</name>
    <dbReference type="NCBI Taxonomy" id="1445552"/>
    <lineage>
        <taxon>Bacteria</taxon>
        <taxon>Pseudomonadati</taxon>
        <taxon>Pseudomonadota</taxon>
        <taxon>Alphaproteobacteria</taxon>
        <taxon>Caulobacterales</taxon>
        <taxon>Caulobacterales incertae sedis</taxon>
        <taxon>Candidatus Phycosocius</taxon>
    </lineage>
</organism>
<dbReference type="AlphaFoldDB" id="A0A2P2EBB2"/>
<dbReference type="Pfam" id="PF01966">
    <property type="entry name" value="HD"/>
    <property type="match status" value="1"/>
</dbReference>
<dbReference type="Gene3D" id="1.10.3210.10">
    <property type="entry name" value="Hypothetical protein af1432"/>
    <property type="match status" value="1"/>
</dbReference>
<protein>
    <recommendedName>
        <fullName evidence="1">HD domain-containing protein</fullName>
    </recommendedName>
</protein>
<proteinExistence type="predicted"/>
<dbReference type="InterPro" id="IPR052567">
    <property type="entry name" value="OP_Dioxygenase"/>
</dbReference>
<dbReference type="OrthoDB" id="9802857at2"/>
<dbReference type="SUPFAM" id="SSF109604">
    <property type="entry name" value="HD-domain/PDEase-like"/>
    <property type="match status" value="1"/>
</dbReference>
<comment type="caution">
    <text evidence="2">The sequence shown here is derived from an EMBL/GenBank/DDBJ whole genome shotgun (WGS) entry which is preliminary data.</text>
</comment>